<reference evidence="8 9" key="1">
    <citation type="submission" date="2020-01" db="EMBL/GenBank/DDBJ databases">
        <title>Identification and distribution of gene clusters putatively required for synthesis of sphingolipid metabolism inhibitors in phylogenetically diverse species of the filamentous fungus Fusarium.</title>
        <authorList>
            <person name="Kim H.-S."/>
            <person name="Busman M."/>
            <person name="Brown D.W."/>
            <person name="Divon H."/>
            <person name="Uhlig S."/>
            <person name="Proctor R.H."/>
        </authorList>
    </citation>
    <scope>NUCLEOTIDE SEQUENCE [LARGE SCALE GENOMIC DNA]</scope>
    <source>
        <strain evidence="8 9">NRRL 20459</strain>
    </source>
</reference>
<dbReference type="Proteomes" id="UP000554235">
    <property type="component" value="Unassembled WGS sequence"/>
</dbReference>
<evidence type="ECO:0000256" key="2">
    <source>
        <dbReference type="ARBA" id="ARBA00010139"/>
    </source>
</evidence>
<evidence type="ECO:0000256" key="3">
    <source>
        <dbReference type="ARBA" id="ARBA00022630"/>
    </source>
</evidence>
<accession>A0A8H4L7S3</accession>
<dbReference type="GO" id="GO:0004497">
    <property type="term" value="F:monooxygenase activity"/>
    <property type="evidence" value="ECO:0007669"/>
    <property type="project" value="UniProtKB-KW"/>
</dbReference>
<feature type="non-terminal residue" evidence="8">
    <location>
        <position position="112"/>
    </location>
</feature>
<keyword evidence="4" id="KW-0274">FAD</keyword>
<dbReference type="OrthoDB" id="66881at2759"/>
<evidence type="ECO:0000256" key="1">
    <source>
        <dbReference type="ARBA" id="ARBA00001974"/>
    </source>
</evidence>
<evidence type="ECO:0000256" key="4">
    <source>
        <dbReference type="ARBA" id="ARBA00022827"/>
    </source>
</evidence>
<name>A0A8H4L7S3_9HYPO</name>
<sequence length="112" mass="12694">MSTDSRQVDALVVGGGFGGIRLVHLLKNKLHLDNVVAVEKGSELGGTWYWNQYPGAQTDTESWVYRFSDERDPPQWSTRYLKADDLQVQVVDTAKKWNVFDNFIFGNEVISA</sequence>
<proteinExistence type="inferred from homology"/>
<keyword evidence="5" id="KW-0521">NADP</keyword>
<keyword evidence="3" id="KW-0285">Flavoprotein</keyword>
<keyword evidence="9" id="KW-1185">Reference proteome</keyword>
<dbReference type="PANTHER" id="PTHR43098">
    <property type="entry name" value="L-ORNITHINE N(5)-MONOOXYGENASE-RELATED"/>
    <property type="match status" value="1"/>
</dbReference>
<dbReference type="EMBL" id="JAADYS010001414">
    <property type="protein sequence ID" value="KAF4463163.1"/>
    <property type="molecule type" value="Genomic_DNA"/>
</dbReference>
<dbReference type="InterPro" id="IPR050775">
    <property type="entry name" value="FAD-binding_Monooxygenases"/>
</dbReference>
<organism evidence="8 9">
    <name type="scientific">Fusarium albosuccineum</name>
    <dbReference type="NCBI Taxonomy" id="1237068"/>
    <lineage>
        <taxon>Eukaryota</taxon>
        <taxon>Fungi</taxon>
        <taxon>Dikarya</taxon>
        <taxon>Ascomycota</taxon>
        <taxon>Pezizomycotina</taxon>
        <taxon>Sordariomycetes</taxon>
        <taxon>Hypocreomycetidae</taxon>
        <taxon>Hypocreales</taxon>
        <taxon>Nectriaceae</taxon>
        <taxon>Fusarium</taxon>
        <taxon>Fusarium decemcellulare species complex</taxon>
    </lineage>
</organism>
<evidence type="ECO:0000256" key="6">
    <source>
        <dbReference type="ARBA" id="ARBA00023002"/>
    </source>
</evidence>
<keyword evidence="6" id="KW-0560">Oxidoreductase</keyword>
<dbReference type="Pfam" id="PF13450">
    <property type="entry name" value="NAD_binding_8"/>
    <property type="match status" value="1"/>
</dbReference>
<protein>
    <submittedName>
        <fullName evidence="8">FAD NAD(P)-binding domain-containing</fullName>
    </submittedName>
</protein>
<dbReference type="Gene3D" id="3.50.50.60">
    <property type="entry name" value="FAD/NAD(P)-binding domain"/>
    <property type="match status" value="1"/>
</dbReference>
<dbReference type="PANTHER" id="PTHR43098:SF3">
    <property type="entry name" value="L-ORNITHINE N(5)-MONOOXYGENASE-RELATED"/>
    <property type="match status" value="1"/>
</dbReference>
<comment type="cofactor">
    <cofactor evidence="1">
        <name>FAD</name>
        <dbReference type="ChEBI" id="CHEBI:57692"/>
    </cofactor>
</comment>
<dbReference type="InterPro" id="IPR036188">
    <property type="entry name" value="FAD/NAD-bd_sf"/>
</dbReference>
<evidence type="ECO:0000256" key="5">
    <source>
        <dbReference type="ARBA" id="ARBA00022857"/>
    </source>
</evidence>
<evidence type="ECO:0000313" key="9">
    <source>
        <dbReference type="Proteomes" id="UP000554235"/>
    </source>
</evidence>
<evidence type="ECO:0000256" key="7">
    <source>
        <dbReference type="ARBA" id="ARBA00023033"/>
    </source>
</evidence>
<evidence type="ECO:0000313" key="8">
    <source>
        <dbReference type="EMBL" id="KAF4463163.1"/>
    </source>
</evidence>
<keyword evidence="7" id="KW-0503">Monooxygenase</keyword>
<gene>
    <name evidence="8" type="ORF">FALBO_10019</name>
</gene>
<comment type="similarity">
    <text evidence="2">Belongs to the FAD-binding monooxygenase family.</text>
</comment>
<dbReference type="AlphaFoldDB" id="A0A8H4L7S3"/>
<comment type="caution">
    <text evidence="8">The sequence shown here is derived from an EMBL/GenBank/DDBJ whole genome shotgun (WGS) entry which is preliminary data.</text>
</comment>
<dbReference type="SUPFAM" id="SSF51905">
    <property type="entry name" value="FAD/NAD(P)-binding domain"/>
    <property type="match status" value="1"/>
</dbReference>